<sequence>MSIFSAFSVWTQEIPIITNTLSHGQSQNGYELSSLMI</sequence>
<dbReference type="EMBL" id="GGEC01069142">
    <property type="protein sequence ID" value="MBX49626.1"/>
    <property type="molecule type" value="Transcribed_RNA"/>
</dbReference>
<evidence type="ECO:0000313" key="1">
    <source>
        <dbReference type="EMBL" id="MBX49626.1"/>
    </source>
</evidence>
<name>A0A2P2P4C1_RHIMU</name>
<organism evidence="1">
    <name type="scientific">Rhizophora mucronata</name>
    <name type="common">Asiatic mangrove</name>
    <dbReference type="NCBI Taxonomy" id="61149"/>
    <lineage>
        <taxon>Eukaryota</taxon>
        <taxon>Viridiplantae</taxon>
        <taxon>Streptophyta</taxon>
        <taxon>Embryophyta</taxon>
        <taxon>Tracheophyta</taxon>
        <taxon>Spermatophyta</taxon>
        <taxon>Magnoliopsida</taxon>
        <taxon>eudicotyledons</taxon>
        <taxon>Gunneridae</taxon>
        <taxon>Pentapetalae</taxon>
        <taxon>rosids</taxon>
        <taxon>fabids</taxon>
        <taxon>Malpighiales</taxon>
        <taxon>Rhizophoraceae</taxon>
        <taxon>Rhizophora</taxon>
    </lineage>
</organism>
<reference evidence="1" key="1">
    <citation type="submission" date="2018-02" db="EMBL/GenBank/DDBJ databases">
        <title>Rhizophora mucronata_Transcriptome.</title>
        <authorList>
            <person name="Meera S.P."/>
            <person name="Sreeshan A."/>
            <person name="Augustine A."/>
        </authorList>
    </citation>
    <scope>NUCLEOTIDE SEQUENCE</scope>
    <source>
        <tissue evidence="1">Leaf</tissue>
    </source>
</reference>
<dbReference type="AlphaFoldDB" id="A0A2P2P4C1"/>
<protein>
    <submittedName>
        <fullName evidence="1">Uncharacterized protein</fullName>
    </submittedName>
</protein>
<accession>A0A2P2P4C1</accession>
<proteinExistence type="predicted"/>